<dbReference type="SUPFAM" id="SSF56112">
    <property type="entry name" value="Protein kinase-like (PK-like)"/>
    <property type="match status" value="1"/>
</dbReference>
<evidence type="ECO:0000313" key="1">
    <source>
        <dbReference type="EMBL" id="SVA38604.1"/>
    </source>
</evidence>
<dbReference type="InterPro" id="IPR011009">
    <property type="entry name" value="Kinase-like_dom_sf"/>
</dbReference>
<reference evidence="1" key="1">
    <citation type="submission" date="2018-05" db="EMBL/GenBank/DDBJ databases">
        <authorList>
            <person name="Lanie J.A."/>
            <person name="Ng W.-L."/>
            <person name="Kazmierczak K.M."/>
            <person name="Andrzejewski T.M."/>
            <person name="Davidsen T.M."/>
            <person name="Wayne K.J."/>
            <person name="Tettelin H."/>
            <person name="Glass J.I."/>
            <person name="Rusch D."/>
            <person name="Podicherti R."/>
            <person name="Tsui H.-C.T."/>
            <person name="Winkler M.E."/>
        </authorList>
    </citation>
    <scope>NUCLEOTIDE SEQUENCE</scope>
</reference>
<organism evidence="1">
    <name type="scientific">marine metagenome</name>
    <dbReference type="NCBI Taxonomy" id="408172"/>
    <lineage>
        <taxon>unclassified sequences</taxon>
        <taxon>metagenomes</taxon>
        <taxon>ecological metagenomes</taxon>
    </lineage>
</organism>
<protein>
    <recommendedName>
        <fullName evidence="2">Aminoglycoside phosphotransferase domain-containing protein</fullName>
    </recommendedName>
</protein>
<name>A0A381VEL1_9ZZZZ</name>
<evidence type="ECO:0008006" key="2">
    <source>
        <dbReference type="Google" id="ProtNLM"/>
    </source>
</evidence>
<proteinExistence type="predicted"/>
<dbReference type="EMBL" id="UINC01008583">
    <property type="protein sequence ID" value="SVA38604.1"/>
    <property type="molecule type" value="Genomic_DNA"/>
</dbReference>
<sequence>MVCPTSKASFSFQDCQECRRTDGTTFWFTPLVSDAGAKHLLETLPNPRFDDPDPQATLLKKARQRLVTKIKADGVGGTSAVIKIFPLRNPISRLRHRKYAYTEFINYSKAQARGIPTPKVYAFWENRKFGLVNGSGVLIEFLEGYKNILEISQETDIDYQQAALVAIPAICAMYETGAFNADGRDENIYIANNGASPEQFSIIDWQYAGFSVPRSDWLLEHLVAYFIRKAPEQDQGGLRNVWTEKVRQAANHPASADEFQSRIDRLLKRPPSTNQRIAITPLE</sequence>
<dbReference type="AlphaFoldDB" id="A0A381VEL1"/>
<gene>
    <name evidence="1" type="ORF">METZ01_LOCUS91458</name>
</gene>
<accession>A0A381VEL1</accession>